<feature type="domain" description="RRM" evidence="7">
    <location>
        <begin position="252"/>
        <end position="331"/>
    </location>
</feature>
<dbReference type="InterPro" id="IPR012677">
    <property type="entry name" value="Nucleotide-bd_a/b_plait_sf"/>
</dbReference>
<dbReference type="InterPro" id="IPR035979">
    <property type="entry name" value="RBD_domain_sf"/>
</dbReference>
<dbReference type="SUPFAM" id="SSF54928">
    <property type="entry name" value="RNA-binding domain, RBD"/>
    <property type="match status" value="2"/>
</dbReference>
<evidence type="ECO:0000256" key="3">
    <source>
        <dbReference type="ARBA" id="ARBA00022884"/>
    </source>
</evidence>
<dbReference type="InterPro" id="IPR051945">
    <property type="entry name" value="RRM_MRD1_RNA_proc_ribogen"/>
</dbReference>
<dbReference type="Proteomes" id="UP000837857">
    <property type="component" value="Chromosome 22"/>
</dbReference>
<dbReference type="PANTHER" id="PTHR48039:SF5">
    <property type="entry name" value="RNA-BINDING PROTEIN 28"/>
    <property type="match status" value="1"/>
</dbReference>
<feature type="compositionally biased region" description="Basic and acidic residues" evidence="6">
    <location>
        <begin position="173"/>
        <end position="183"/>
    </location>
</feature>
<dbReference type="PROSITE" id="PS50102">
    <property type="entry name" value="RRM"/>
    <property type="match status" value="3"/>
</dbReference>
<evidence type="ECO:0000256" key="6">
    <source>
        <dbReference type="SAM" id="MobiDB-lite"/>
    </source>
</evidence>
<dbReference type="CDD" id="cd12416">
    <property type="entry name" value="RRM4_RBM28_like"/>
    <property type="match status" value="1"/>
</dbReference>
<evidence type="ECO:0000256" key="5">
    <source>
        <dbReference type="PROSITE-ProRule" id="PRU00176"/>
    </source>
</evidence>
<dbReference type="PANTHER" id="PTHR48039">
    <property type="entry name" value="RNA-BINDING MOTIF PROTEIN 14B"/>
    <property type="match status" value="1"/>
</dbReference>
<keyword evidence="3 5" id="KW-0694">RNA-binding</keyword>
<dbReference type="CDD" id="cd12414">
    <property type="entry name" value="RRM2_RBM28_like"/>
    <property type="match status" value="1"/>
</dbReference>
<evidence type="ECO:0000313" key="8">
    <source>
        <dbReference type="EMBL" id="CAH2055646.1"/>
    </source>
</evidence>
<name>A0ABN8IGY3_9NEOP</name>
<feature type="region of interest" description="Disordered" evidence="6">
    <location>
        <begin position="150"/>
        <end position="235"/>
    </location>
</feature>
<feature type="region of interest" description="Disordered" evidence="6">
    <location>
        <begin position="500"/>
        <end position="644"/>
    </location>
</feature>
<evidence type="ECO:0000256" key="4">
    <source>
        <dbReference type="ARBA" id="ARBA00023242"/>
    </source>
</evidence>
<feature type="compositionally biased region" description="Basic and acidic residues" evidence="6">
    <location>
        <begin position="614"/>
        <end position="632"/>
    </location>
</feature>
<gene>
    <name evidence="8" type="ORF">IPOD504_LOCUS8976</name>
</gene>
<comment type="subcellular location">
    <subcellularLocation>
        <location evidence="1">Nucleus</location>
    </subcellularLocation>
</comment>
<evidence type="ECO:0000259" key="7">
    <source>
        <dbReference type="PROSITE" id="PS50102"/>
    </source>
</evidence>
<dbReference type="Pfam" id="PF00076">
    <property type="entry name" value="RRM_1"/>
    <property type="match status" value="3"/>
</dbReference>
<organism evidence="8 9">
    <name type="scientific">Iphiclides podalirius</name>
    <name type="common">scarce swallowtail</name>
    <dbReference type="NCBI Taxonomy" id="110791"/>
    <lineage>
        <taxon>Eukaryota</taxon>
        <taxon>Metazoa</taxon>
        <taxon>Ecdysozoa</taxon>
        <taxon>Arthropoda</taxon>
        <taxon>Hexapoda</taxon>
        <taxon>Insecta</taxon>
        <taxon>Pterygota</taxon>
        <taxon>Neoptera</taxon>
        <taxon>Endopterygota</taxon>
        <taxon>Lepidoptera</taxon>
        <taxon>Glossata</taxon>
        <taxon>Ditrysia</taxon>
        <taxon>Papilionoidea</taxon>
        <taxon>Papilionidae</taxon>
        <taxon>Papilioninae</taxon>
        <taxon>Iphiclides</taxon>
    </lineage>
</organism>
<feature type="compositionally biased region" description="Basic residues" evidence="6">
    <location>
        <begin position="633"/>
        <end position="644"/>
    </location>
</feature>
<evidence type="ECO:0000256" key="2">
    <source>
        <dbReference type="ARBA" id="ARBA00022737"/>
    </source>
</evidence>
<evidence type="ECO:0000256" key="1">
    <source>
        <dbReference type="ARBA" id="ARBA00004123"/>
    </source>
</evidence>
<feature type="domain" description="RRM" evidence="7">
    <location>
        <begin position="57"/>
        <end position="134"/>
    </location>
</feature>
<feature type="compositionally biased region" description="Basic and acidic residues" evidence="6">
    <location>
        <begin position="514"/>
        <end position="524"/>
    </location>
</feature>
<feature type="compositionally biased region" description="Acidic residues" evidence="6">
    <location>
        <begin position="184"/>
        <end position="227"/>
    </location>
</feature>
<protein>
    <recommendedName>
        <fullName evidence="7">RRM domain-containing protein</fullName>
    </recommendedName>
</protein>
<proteinExistence type="predicted"/>
<evidence type="ECO:0000313" key="9">
    <source>
        <dbReference type="Proteomes" id="UP000837857"/>
    </source>
</evidence>
<reference evidence="8" key="1">
    <citation type="submission" date="2022-03" db="EMBL/GenBank/DDBJ databases">
        <authorList>
            <person name="Martin H S."/>
        </authorList>
    </citation>
    <scope>NUCLEOTIDE SEQUENCE</scope>
</reference>
<feature type="compositionally biased region" description="Basic residues" evidence="6">
    <location>
        <begin position="600"/>
        <end position="610"/>
    </location>
</feature>
<accession>A0ABN8IGY3</accession>
<dbReference type="Gene3D" id="3.30.70.330">
    <property type="match status" value="3"/>
</dbReference>
<keyword evidence="9" id="KW-1185">Reference proteome</keyword>
<sequence>MAAKALAATNKKPFMGRPIFVAWAVPKHKYVNQEQVKKEILLPEEEDKNKIRINRNARLIVRNVSFKATEELLKEHFEPYGIIQEVKLLKKPDGKLVGCAFVHFKNVPMAKKALLNTNMKPFLGRPISVDWAVAKDKYMQHVVSQQIEMEEKVKKEESDSDYEDNKPLNISNEELKQEVKSESEDSSNADSSNDEEDSSDNDNDDDVEAEEEDDEEDSDDEQEDANMEDSRHIASTQTEKIRVKLNDAEDGLTVFLTNVPFSVDNDQLKEFAEKTGPVQYALICLDKLTEHSKGSGFVKFVNQEDTSKFLSLPPDQLRLEGQVMVAKPALKRENLQKGDKKQPKDNRNLYLVKEGVIVAGTKAAEGVSASDMAKRLTLERSKTQMLKNLNRFVSRYRLVVANLPAQWDDQRLRRECVRAAGRTACVTEARIMRDLRAPPDRQGRHPSKGYGFVMFTRHEDALSCLRKLNNNPDIVDRNNRPIVSFSIEDRTALNARKKRLEKSIANNPLAKSGEQSDQKEENRNGKGRKRKQKTAPDESYAKRRRFDKSREQSAVGKFVRRPIDETEYSGLTAKEGGQSKMRNNHKLHAQAQIHRENVKREKKSGKRASRLKMAARERIKQPKQKVNRDKGAGKRKKYKNRSLR</sequence>
<dbReference type="EMBL" id="OW152834">
    <property type="protein sequence ID" value="CAH2055646.1"/>
    <property type="molecule type" value="Genomic_DNA"/>
</dbReference>
<feature type="non-terminal residue" evidence="8">
    <location>
        <position position="1"/>
    </location>
</feature>
<dbReference type="InterPro" id="IPR000504">
    <property type="entry name" value="RRM_dom"/>
</dbReference>
<keyword evidence="4" id="KW-0539">Nucleus</keyword>
<keyword evidence="2" id="KW-0677">Repeat</keyword>
<feature type="domain" description="RRM" evidence="7">
    <location>
        <begin position="396"/>
        <end position="482"/>
    </location>
</feature>
<dbReference type="SMART" id="SM00360">
    <property type="entry name" value="RRM"/>
    <property type="match status" value="3"/>
</dbReference>